<proteinExistence type="predicted"/>
<organism evidence="1">
    <name type="scientific">Ixodes ricinus</name>
    <name type="common">Common tick</name>
    <name type="synonym">Acarus ricinus</name>
    <dbReference type="NCBI Taxonomy" id="34613"/>
    <lineage>
        <taxon>Eukaryota</taxon>
        <taxon>Metazoa</taxon>
        <taxon>Ecdysozoa</taxon>
        <taxon>Arthropoda</taxon>
        <taxon>Chelicerata</taxon>
        <taxon>Arachnida</taxon>
        <taxon>Acari</taxon>
        <taxon>Parasitiformes</taxon>
        <taxon>Ixodida</taxon>
        <taxon>Ixodoidea</taxon>
        <taxon>Ixodidae</taxon>
        <taxon>Ixodinae</taxon>
        <taxon>Ixodes</taxon>
    </lineage>
</organism>
<name>A0A147BJS2_IXORI</name>
<sequence>MRRIESLPRSAVLSNLSHWFAFAAGACEPLRIPSWRCGLHGGDGMLAVARQARSTENVVVFFFSLFFSPTRGVSRFRAWDRT</sequence>
<reference evidence="1" key="1">
    <citation type="journal article" date="2018" name="PLoS Negl. Trop. Dis.">
        <title>Sialome diversity of ticks revealed by RNAseq of single tick salivary glands.</title>
        <authorList>
            <person name="Perner J."/>
            <person name="Kropackova S."/>
            <person name="Kopacek P."/>
            <person name="Ribeiro J.M."/>
        </authorList>
    </citation>
    <scope>NUCLEOTIDE SEQUENCE</scope>
    <source>
        <strain evidence="1">Siblings of single egg batch collected in Ceske Budejovice</strain>
        <tissue evidence="1">Salivary glands</tissue>
    </source>
</reference>
<dbReference type="PROSITE" id="PS51257">
    <property type="entry name" value="PROKAR_LIPOPROTEIN"/>
    <property type="match status" value="1"/>
</dbReference>
<evidence type="ECO:0000313" key="1">
    <source>
        <dbReference type="EMBL" id="JAR90974.1"/>
    </source>
</evidence>
<dbReference type="EMBL" id="GEGO01004430">
    <property type="protein sequence ID" value="JAR90974.1"/>
    <property type="molecule type" value="Transcribed_RNA"/>
</dbReference>
<accession>A0A147BJS2</accession>
<dbReference type="AlphaFoldDB" id="A0A147BJS2"/>
<protein>
    <submittedName>
        <fullName evidence="1">Uncharacterized protein</fullName>
    </submittedName>
</protein>